<comment type="caution">
    <text evidence="1">The sequence shown here is derived from an EMBL/GenBank/DDBJ whole genome shotgun (WGS) entry which is preliminary data.</text>
</comment>
<accession>A0ACB9PW20</accession>
<dbReference type="EMBL" id="CM039428">
    <property type="protein sequence ID" value="KAI4351992.1"/>
    <property type="molecule type" value="Genomic_DNA"/>
</dbReference>
<reference evidence="1 2" key="1">
    <citation type="journal article" date="2022" name="DNA Res.">
        <title>Chromosomal-level genome assembly of the orchid tree Bauhinia variegata (Leguminosae; Cercidoideae) supports the allotetraploid origin hypothesis of Bauhinia.</title>
        <authorList>
            <person name="Zhong Y."/>
            <person name="Chen Y."/>
            <person name="Zheng D."/>
            <person name="Pang J."/>
            <person name="Liu Y."/>
            <person name="Luo S."/>
            <person name="Meng S."/>
            <person name="Qian L."/>
            <person name="Wei D."/>
            <person name="Dai S."/>
            <person name="Zhou R."/>
        </authorList>
    </citation>
    <scope>NUCLEOTIDE SEQUENCE [LARGE SCALE GENOMIC DNA]</scope>
    <source>
        <strain evidence="1">BV-YZ2020</strain>
    </source>
</reference>
<evidence type="ECO:0000313" key="1">
    <source>
        <dbReference type="EMBL" id="KAI4351992.1"/>
    </source>
</evidence>
<protein>
    <submittedName>
        <fullName evidence="1">Uncharacterized protein</fullName>
    </submittedName>
</protein>
<dbReference type="Proteomes" id="UP000828941">
    <property type="component" value="Chromosome 3"/>
</dbReference>
<sequence>MEKLASFMLLFLLFGLATAKEVLDTSGEPLVPGAEYYILPRIFAIGGGLSLAKTRNKSCPVDVIQEISEVENGMPLKITPIPRIGIVTTGILLKVSFTSTPNCTQSSEWMLVKDDSSWLVGIGGPEDHSGSETLTGWFKIEEYEKAYKLMFCPIFTAPICGDIGIYVDEDYNRHLILSDQGPYVVVFRKANETSDE</sequence>
<name>A0ACB9PW20_BAUVA</name>
<evidence type="ECO:0000313" key="2">
    <source>
        <dbReference type="Proteomes" id="UP000828941"/>
    </source>
</evidence>
<organism evidence="1 2">
    <name type="scientific">Bauhinia variegata</name>
    <name type="common">Purple orchid tree</name>
    <name type="synonym">Phanera variegata</name>
    <dbReference type="NCBI Taxonomy" id="167791"/>
    <lineage>
        <taxon>Eukaryota</taxon>
        <taxon>Viridiplantae</taxon>
        <taxon>Streptophyta</taxon>
        <taxon>Embryophyta</taxon>
        <taxon>Tracheophyta</taxon>
        <taxon>Spermatophyta</taxon>
        <taxon>Magnoliopsida</taxon>
        <taxon>eudicotyledons</taxon>
        <taxon>Gunneridae</taxon>
        <taxon>Pentapetalae</taxon>
        <taxon>rosids</taxon>
        <taxon>fabids</taxon>
        <taxon>Fabales</taxon>
        <taxon>Fabaceae</taxon>
        <taxon>Cercidoideae</taxon>
        <taxon>Cercideae</taxon>
        <taxon>Bauhiniinae</taxon>
        <taxon>Bauhinia</taxon>
    </lineage>
</organism>
<keyword evidence="2" id="KW-1185">Reference proteome</keyword>
<gene>
    <name evidence="1" type="ORF">L6164_006286</name>
</gene>
<proteinExistence type="predicted"/>